<evidence type="ECO:0000256" key="5">
    <source>
        <dbReference type="ARBA" id="ARBA00023002"/>
    </source>
</evidence>
<keyword evidence="5" id="KW-0560">Oxidoreductase</keyword>
<dbReference type="FunFam" id="2.40.180.10:FF:000026">
    <property type="entry name" value="Catalase"/>
    <property type="match status" value="1"/>
</dbReference>
<evidence type="ECO:0000256" key="3">
    <source>
        <dbReference type="ARBA" id="ARBA00022617"/>
    </source>
</evidence>
<dbReference type="SUPFAM" id="SSF56634">
    <property type="entry name" value="Heme-dependent catalase-like"/>
    <property type="match status" value="1"/>
</dbReference>
<evidence type="ECO:0000256" key="7">
    <source>
        <dbReference type="SAM" id="MobiDB-lite"/>
    </source>
</evidence>
<dbReference type="SMART" id="SM01060">
    <property type="entry name" value="Catalase"/>
    <property type="match status" value="1"/>
</dbReference>
<evidence type="ECO:0000256" key="2">
    <source>
        <dbReference type="ARBA" id="ARBA00022559"/>
    </source>
</evidence>
<evidence type="ECO:0000256" key="6">
    <source>
        <dbReference type="ARBA" id="ARBA00023004"/>
    </source>
</evidence>
<dbReference type="Pfam" id="PF00199">
    <property type="entry name" value="Catalase"/>
    <property type="match status" value="1"/>
</dbReference>
<evidence type="ECO:0000313" key="9">
    <source>
        <dbReference type="EMBL" id="RUT10284.1"/>
    </source>
</evidence>
<feature type="region of interest" description="Disordered" evidence="7">
    <location>
        <begin position="1"/>
        <end position="23"/>
    </location>
</feature>
<evidence type="ECO:0000256" key="4">
    <source>
        <dbReference type="ARBA" id="ARBA00022723"/>
    </source>
</evidence>
<reference evidence="9" key="1">
    <citation type="submission" date="2018-12" db="EMBL/GenBank/DDBJ databases">
        <authorList>
            <person name="Will S."/>
            <person name="Neumann-Schaal M."/>
            <person name="Henke P."/>
        </authorList>
    </citation>
    <scope>NUCLEOTIDE SEQUENCE</scope>
    <source>
        <strain evidence="9">PCC 7102</strain>
    </source>
</reference>
<dbReference type="GO" id="GO:0042542">
    <property type="term" value="P:response to hydrogen peroxide"/>
    <property type="evidence" value="ECO:0007669"/>
    <property type="project" value="TreeGrafter"/>
</dbReference>
<proteinExistence type="inferred from homology"/>
<dbReference type="Proteomes" id="UP000271624">
    <property type="component" value="Unassembled WGS sequence"/>
</dbReference>
<keyword evidence="6" id="KW-0408">Iron</keyword>
<dbReference type="PROSITE" id="PS51402">
    <property type="entry name" value="CATALASE_3"/>
    <property type="match status" value="1"/>
</dbReference>
<keyword evidence="4" id="KW-0479">Metal-binding</keyword>
<dbReference type="OrthoDB" id="9760293at2"/>
<accession>A0A433VW07</accession>
<organism evidence="9 10">
    <name type="scientific">Dulcicalothrix desertica PCC 7102</name>
    <dbReference type="NCBI Taxonomy" id="232991"/>
    <lineage>
        <taxon>Bacteria</taxon>
        <taxon>Bacillati</taxon>
        <taxon>Cyanobacteriota</taxon>
        <taxon>Cyanophyceae</taxon>
        <taxon>Nostocales</taxon>
        <taxon>Calotrichaceae</taxon>
        <taxon>Dulcicalothrix</taxon>
    </lineage>
</organism>
<comment type="caution">
    <text evidence="9">The sequence shown here is derived from an EMBL/GenBank/DDBJ whole genome shotgun (WGS) entry which is preliminary data.</text>
</comment>
<feature type="domain" description="Catalase core" evidence="8">
    <location>
        <begin position="8"/>
        <end position="165"/>
    </location>
</feature>
<dbReference type="Gene3D" id="2.40.180.10">
    <property type="entry name" value="Catalase core domain"/>
    <property type="match status" value="1"/>
</dbReference>
<comment type="similarity">
    <text evidence="1">Belongs to the catalase family.</text>
</comment>
<keyword evidence="10" id="KW-1185">Reference proteome</keyword>
<dbReference type="AlphaFoldDB" id="A0A433VW07"/>
<keyword evidence="3" id="KW-0349">Heme</keyword>
<dbReference type="PRINTS" id="PR00067">
    <property type="entry name" value="CATALASE"/>
</dbReference>
<protein>
    <recommendedName>
        <fullName evidence="8">Catalase core domain-containing protein</fullName>
    </recommendedName>
</protein>
<dbReference type="EMBL" id="RSCL01000001">
    <property type="protein sequence ID" value="RUT10284.1"/>
    <property type="molecule type" value="Genomic_DNA"/>
</dbReference>
<dbReference type="InterPro" id="IPR024708">
    <property type="entry name" value="Catalase_AS"/>
</dbReference>
<dbReference type="PANTHER" id="PTHR11465:SF9">
    <property type="entry name" value="CATALASE"/>
    <property type="match status" value="1"/>
</dbReference>
<evidence type="ECO:0000256" key="1">
    <source>
        <dbReference type="ARBA" id="ARBA00005329"/>
    </source>
</evidence>
<evidence type="ECO:0000259" key="8">
    <source>
        <dbReference type="SMART" id="SM01060"/>
    </source>
</evidence>
<reference evidence="9" key="2">
    <citation type="journal article" date="2019" name="Genome Biol. Evol.">
        <title>Day and night: Metabolic profiles and evolutionary relationships of six axenic non-marine cyanobacteria.</title>
        <authorList>
            <person name="Will S.E."/>
            <person name="Henke P."/>
            <person name="Boedeker C."/>
            <person name="Huang S."/>
            <person name="Brinkmann H."/>
            <person name="Rohde M."/>
            <person name="Jarek M."/>
            <person name="Friedl T."/>
            <person name="Seufert S."/>
            <person name="Schumacher M."/>
            <person name="Overmann J."/>
            <person name="Neumann-Schaal M."/>
            <person name="Petersen J."/>
        </authorList>
    </citation>
    <scope>NUCLEOTIDE SEQUENCE [LARGE SCALE GENOMIC DNA]</scope>
    <source>
        <strain evidence="9">PCC 7102</strain>
    </source>
</reference>
<keyword evidence="2" id="KW-0575">Peroxidase</keyword>
<dbReference type="GO" id="GO:0046872">
    <property type="term" value="F:metal ion binding"/>
    <property type="evidence" value="ECO:0007669"/>
    <property type="project" value="UniProtKB-KW"/>
</dbReference>
<dbReference type="GO" id="GO:0042744">
    <property type="term" value="P:hydrogen peroxide catabolic process"/>
    <property type="evidence" value="ECO:0007669"/>
    <property type="project" value="TreeGrafter"/>
</dbReference>
<dbReference type="GO" id="GO:0005737">
    <property type="term" value="C:cytoplasm"/>
    <property type="evidence" value="ECO:0007669"/>
    <property type="project" value="TreeGrafter"/>
</dbReference>
<dbReference type="GO" id="GO:0004096">
    <property type="term" value="F:catalase activity"/>
    <property type="evidence" value="ECO:0007669"/>
    <property type="project" value="InterPro"/>
</dbReference>
<dbReference type="GO" id="GO:0020037">
    <property type="term" value="F:heme binding"/>
    <property type="evidence" value="ECO:0007669"/>
    <property type="project" value="InterPro"/>
</dbReference>
<sequence length="165" mass="18425">MTDHNTLTTASGIPVSDNQNSLTAGSRGPVVIQDFHLLEKLAHFNRERVPERVVHAKGAAAFGTFTVINDITQYSRAKLFSEVGKKTEVLLRFSTVGGESGSADAERDPRGFAVKFYTEEGNWDLTGNNTPVFFIRDPLKFPDFIHTQKRNPQTHTKDANAKWDF</sequence>
<dbReference type="InterPro" id="IPR018028">
    <property type="entry name" value="Catalase"/>
</dbReference>
<name>A0A433VW07_9CYAN</name>
<dbReference type="InterPro" id="IPR011614">
    <property type="entry name" value="Catalase_core"/>
</dbReference>
<dbReference type="InterPro" id="IPR020835">
    <property type="entry name" value="Catalase_sf"/>
</dbReference>
<dbReference type="PROSITE" id="PS00438">
    <property type="entry name" value="CATALASE_2"/>
    <property type="match status" value="1"/>
</dbReference>
<evidence type="ECO:0000313" key="10">
    <source>
        <dbReference type="Proteomes" id="UP000271624"/>
    </source>
</evidence>
<gene>
    <name evidence="9" type="ORF">DSM106972_007790</name>
</gene>
<dbReference type="PANTHER" id="PTHR11465">
    <property type="entry name" value="CATALASE"/>
    <property type="match status" value="1"/>
</dbReference>